<proteinExistence type="predicted"/>
<protein>
    <submittedName>
        <fullName evidence="2">Uncharacterized protein</fullName>
    </submittedName>
</protein>
<accession>Q84NK9</accession>
<organism evidence="2 3">
    <name type="scientific">Oryza sativa subsp. japonica</name>
    <name type="common">Rice</name>
    <dbReference type="NCBI Taxonomy" id="39947"/>
    <lineage>
        <taxon>Eukaryota</taxon>
        <taxon>Viridiplantae</taxon>
        <taxon>Streptophyta</taxon>
        <taxon>Embryophyta</taxon>
        <taxon>Tracheophyta</taxon>
        <taxon>Spermatophyta</taxon>
        <taxon>Magnoliopsida</taxon>
        <taxon>Liliopsida</taxon>
        <taxon>Poales</taxon>
        <taxon>Poaceae</taxon>
        <taxon>BOP clade</taxon>
        <taxon>Oryzoideae</taxon>
        <taxon>Oryzeae</taxon>
        <taxon>Oryzinae</taxon>
        <taxon>Oryza</taxon>
        <taxon>Oryza sativa</taxon>
    </lineage>
</organism>
<feature type="compositionally biased region" description="Basic and acidic residues" evidence="1">
    <location>
        <begin position="94"/>
        <end position="110"/>
    </location>
</feature>
<dbReference type="EMBL" id="AP005521">
    <property type="protein sequence ID" value="BAC75606.1"/>
    <property type="molecule type" value="Genomic_DNA"/>
</dbReference>
<name>Q84NK9_ORYSJ</name>
<sequence length="121" mass="13004">MPPTGREGAAAGLVAAPNSAASRRHTGSATRRSTPVEARRCRRQGERVPPLLDPGRAGLAGRATARYALTTPLPPPQERGERRRGKEAPAAGSPKEEAGVRTRERIRERAAQMSETQCERS</sequence>
<reference evidence="3" key="2">
    <citation type="journal article" date="2008" name="Nucleic Acids Res.">
        <title>The rice annotation project database (RAP-DB): 2008 update.</title>
        <authorList>
            <consortium name="The rice annotation project (RAP)"/>
        </authorList>
    </citation>
    <scope>GENOME REANNOTATION</scope>
    <source>
        <strain evidence="3">cv. Nipponbare</strain>
    </source>
</reference>
<feature type="region of interest" description="Disordered" evidence="1">
    <location>
        <begin position="1"/>
        <end position="121"/>
    </location>
</feature>
<gene>
    <name evidence="2" type="primary">P0477F03.124</name>
</gene>
<feature type="compositionally biased region" description="Basic and acidic residues" evidence="1">
    <location>
        <begin position="37"/>
        <end position="46"/>
    </location>
</feature>
<reference evidence="3" key="1">
    <citation type="journal article" date="2005" name="Nature">
        <title>The map-based sequence of the rice genome.</title>
        <authorList>
            <consortium name="International rice genome sequencing project (IRGSP)"/>
            <person name="Matsumoto T."/>
            <person name="Wu J."/>
            <person name="Kanamori H."/>
            <person name="Katayose Y."/>
            <person name="Fujisawa M."/>
            <person name="Namiki N."/>
            <person name="Mizuno H."/>
            <person name="Yamamoto K."/>
            <person name="Antonio B.A."/>
            <person name="Baba T."/>
            <person name="Sakata K."/>
            <person name="Nagamura Y."/>
            <person name="Aoki H."/>
            <person name="Arikawa K."/>
            <person name="Arita K."/>
            <person name="Bito T."/>
            <person name="Chiden Y."/>
            <person name="Fujitsuka N."/>
            <person name="Fukunaka R."/>
            <person name="Hamada M."/>
            <person name="Harada C."/>
            <person name="Hayashi A."/>
            <person name="Hijishita S."/>
            <person name="Honda M."/>
            <person name="Hosokawa S."/>
            <person name="Ichikawa Y."/>
            <person name="Idonuma A."/>
            <person name="Iijima M."/>
            <person name="Ikeda M."/>
            <person name="Ikeno M."/>
            <person name="Ito K."/>
            <person name="Ito S."/>
            <person name="Ito T."/>
            <person name="Ito Y."/>
            <person name="Ito Y."/>
            <person name="Iwabuchi A."/>
            <person name="Kamiya K."/>
            <person name="Karasawa W."/>
            <person name="Kurita K."/>
            <person name="Katagiri S."/>
            <person name="Kikuta A."/>
            <person name="Kobayashi H."/>
            <person name="Kobayashi N."/>
            <person name="Machita K."/>
            <person name="Maehara T."/>
            <person name="Masukawa M."/>
            <person name="Mizubayashi T."/>
            <person name="Mukai Y."/>
            <person name="Nagasaki H."/>
            <person name="Nagata Y."/>
            <person name="Naito S."/>
            <person name="Nakashima M."/>
            <person name="Nakama Y."/>
            <person name="Nakamichi Y."/>
            <person name="Nakamura M."/>
            <person name="Meguro A."/>
            <person name="Negishi M."/>
            <person name="Ohta I."/>
            <person name="Ohta T."/>
            <person name="Okamoto M."/>
            <person name="Ono N."/>
            <person name="Saji S."/>
            <person name="Sakaguchi M."/>
            <person name="Sakai K."/>
            <person name="Shibata M."/>
            <person name="Shimokawa T."/>
            <person name="Song J."/>
            <person name="Takazaki Y."/>
            <person name="Terasawa K."/>
            <person name="Tsugane M."/>
            <person name="Tsuji K."/>
            <person name="Ueda S."/>
            <person name="Waki K."/>
            <person name="Yamagata H."/>
            <person name="Yamamoto M."/>
            <person name="Yamamoto S."/>
            <person name="Yamane H."/>
            <person name="Yoshiki S."/>
            <person name="Yoshihara R."/>
            <person name="Yukawa K."/>
            <person name="Zhong H."/>
            <person name="Yano M."/>
            <person name="Yuan Q."/>
            <person name="Ouyang S."/>
            <person name="Liu J."/>
            <person name="Jones K.M."/>
            <person name="Gansberger K."/>
            <person name="Moffat K."/>
            <person name="Hill J."/>
            <person name="Bera J."/>
            <person name="Fadrosh D."/>
            <person name="Jin S."/>
            <person name="Johri S."/>
            <person name="Kim M."/>
            <person name="Overton L."/>
            <person name="Reardon M."/>
            <person name="Tsitrin T."/>
            <person name="Vuong H."/>
            <person name="Weaver B."/>
            <person name="Ciecko A."/>
            <person name="Tallon L."/>
            <person name="Jackson J."/>
            <person name="Pai G."/>
            <person name="Aken S.V."/>
            <person name="Utterback T."/>
            <person name="Reidmuller S."/>
            <person name="Feldblyum T."/>
            <person name="Hsiao J."/>
            <person name="Zismann V."/>
            <person name="Iobst S."/>
            <person name="de Vazeille A.R."/>
            <person name="Buell C.R."/>
            <person name="Ying K."/>
            <person name="Li Y."/>
            <person name="Lu T."/>
            <person name="Huang Y."/>
            <person name="Zhao Q."/>
            <person name="Feng Q."/>
            <person name="Zhang L."/>
            <person name="Zhu J."/>
            <person name="Weng Q."/>
            <person name="Mu J."/>
            <person name="Lu Y."/>
            <person name="Fan D."/>
            <person name="Liu Y."/>
            <person name="Guan J."/>
            <person name="Zhang Y."/>
            <person name="Yu S."/>
            <person name="Liu X."/>
            <person name="Zhang Y."/>
            <person name="Hong G."/>
            <person name="Han B."/>
            <person name="Choisne N."/>
            <person name="Demange N."/>
            <person name="Orjeda G."/>
            <person name="Samain S."/>
            <person name="Cattolico L."/>
            <person name="Pelletier E."/>
            <person name="Couloux A."/>
            <person name="Segurens B."/>
            <person name="Wincker P."/>
            <person name="D'Hont A."/>
            <person name="Scarpelli C."/>
            <person name="Weissenbach J."/>
            <person name="Salanoubat M."/>
            <person name="Quetier F."/>
            <person name="Yu Y."/>
            <person name="Kim H.R."/>
            <person name="Rambo T."/>
            <person name="Currie J."/>
            <person name="Collura K."/>
            <person name="Luo M."/>
            <person name="Yang T."/>
            <person name="Ammiraju J.S.S."/>
            <person name="Engler F."/>
            <person name="Soderlund C."/>
            <person name="Wing R.A."/>
            <person name="Palmer L.E."/>
            <person name="de la Bastide M."/>
            <person name="Spiegel L."/>
            <person name="Nascimento L."/>
            <person name="Zutavern T."/>
            <person name="O'Shaughnessy A."/>
            <person name="Dike S."/>
            <person name="Dedhia N."/>
            <person name="Preston R."/>
            <person name="Balija V."/>
            <person name="McCombie W.R."/>
            <person name="Chow T."/>
            <person name="Chen H."/>
            <person name="Chung M."/>
            <person name="Chen C."/>
            <person name="Shaw J."/>
            <person name="Wu H."/>
            <person name="Hsiao K."/>
            <person name="Chao Y."/>
            <person name="Chu M."/>
            <person name="Cheng C."/>
            <person name="Hour A."/>
            <person name="Lee P."/>
            <person name="Lin S."/>
            <person name="Lin Y."/>
            <person name="Liou J."/>
            <person name="Liu S."/>
            <person name="Hsing Y."/>
            <person name="Raghuvanshi S."/>
            <person name="Mohanty A."/>
            <person name="Bharti A.K."/>
            <person name="Gaur A."/>
            <person name="Gupta V."/>
            <person name="Kumar D."/>
            <person name="Ravi V."/>
            <person name="Vij S."/>
            <person name="Kapur A."/>
            <person name="Khurana P."/>
            <person name="Khurana P."/>
            <person name="Khurana J.P."/>
            <person name="Tyagi A.K."/>
            <person name="Gaikwad K."/>
            <person name="Singh A."/>
            <person name="Dalal V."/>
            <person name="Srivastava S."/>
            <person name="Dixit A."/>
            <person name="Pal A.K."/>
            <person name="Ghazi I.A."/>
            <person name="Yadav M."/>
            <person name="Pandit A."/>
            <person name="Bhargava A."/>
            <person name="Sureshbabu K."/>
            <person name="Batra K."/>
            <person name="Sharma T.R."/>
            <person name="Mohapatra T."/>
            <person name="Singh N.K."/>
            <person name="Messing J."/>
            <person name="Nelson A.B."/>
            <person name="Fuks G."/>
            <person name="Kavchok S."/>
            <person name="Keizer G."/>
            <person name="Linton E."/>
            <person name="Llaca V."/>
            <person name="Song R."/>
            <person name="Tanyolac B."/>
            <person name="Young S."/>
            <person name="Ho-Il K."/>
            <person name="Hahn J.H."/>
            <person name="Sangsakoo G."/>
            <person name="Vanavichit A."/>
            <person name="de Mattos Luiz.A.T."/>
            <person name="Zimmer P.D."/>
            <person name="Malone G."/>
            <person name="Dellagostin O."/>
            <person name="de Oliveira A.C."/>
            <person name="Bevan M."/>
            <person name="Bancroft I."/>
            <person name="Minx P."/>
            <person name="Cordum H."/>
            <person name="Wilson R."/>
            <person name="Cheng Z."/>
            <person name="Jin W."/>
            <person name="Jiang J."/>
            <person name="Leong S.A."/>
            <person name="Iwama H."/>
            <person name="Gojobori T."/>
            <person name="Itoh T."/>
            <person name="Niimura Y."/>
            <person name="Fujii Y."/>
            <person name="Habara T."/>
            <person name="Sakai H."/>
            <person name="Sato Y."/>
            <person name="Wilson G."/>
            <person name="Kumar K."/>
            <person name="McCouch S."/>
            <person name="Juretic N."/>
            <person name="Hoen D."/>
            <person name="Wright S."/>
            <person name="Bruskiewich R."/>
            <person name="Bureau T."/>
            <person name="Miyao A."/>
            <person name="Hirochika H."/>
            <person name="Nishikawa T."/>
            <person name="Kadowaki K."/>
            <person name="Sugiura M."/>
            <person name="Burr B."/>
            <person name="Sasaki T."/>
        </authorList>
    </citation>
    <scope>NUCLEOTIDE SEQUENCE [LARGE SCALE GENOMIC DNA]</scope>
    <source>
        <strain evidence="3">cv. Nipponbare</strain>
    </source>
</reference>
<evidence type="ECO:0000313" key="2">
    <source>
        <dbReference type="EMBL" id="BAC75606.1"/>
    </source>
</evidence>
<evidence type="ECO:0000256" key="1">
    <source>
        <dbReference type="SAM" id="MobiDB-lite"/>
    </source>
</evidence>
<dbReference type="Proteomes" id="UP000000763">
    <property type="component" value="Chromosome 8"/>
</dbReference>
<feature type="compositionally biased region" description="Low complexity" evidence="1">
    <location>
        <begin position="55"/>
        <end position="71"/>
    </location>
</feature>
<dbReference type="AlphaFoldDB" id="Q84NK9"/>
<evidence type="ECO:0000313" key="3">
    <source>
        <dbReference type="Proteomes" id="UP000000763"/>
    </source>
</evidence>
<feature type="compositionally biased region" description="Basic and acidic residues" evidence="1">
    <location>
        <begin position="78"/>
        <end position="87"/>
    </location>
</feature>